<feature type="domain" description="Response regulatory" evidence="10">
    <location>
        <begin position="716"/>
        <end position="831"/>
    </location>
</feature>
<feature type="domain" description="Response regulatory" evidence="10">
    <location>
        <begin position="595"/>
        <end position="709"/>
    </location>
</feature>
<dbReference type="Gene3D" id="3.30.450.20">
    <property type="entry name" value="PAS domain"/>
    <property type="match status" value="1"/>
</dbReference>
<keyword evidence="5" id="KW-0418">Kinase</keyword>
<dbReference type="AlphaFoldDB" id="A0A848M078"/>
<feature type="domain" description="Histidine kinase" evidence="9">
    <location>
        <begin position="358"/>
        <end position="577"/>
    </location>
</feature>
<dbReference type="CDD" id="cd00156">
    <property type="entry name" value="REC"/>
    <property type="match status" value="1"/>
</dbReference>
<dbReference type="SUPFAM" id="SSF55874">
    <property type="entry name" value="ATPase domain of HSP90 chaperone/DNA topoisomerase II/histidine kinase"/>
    <property type="match status" value="1"/>
</dbReference>
<dbReference type="InterPro" id="IPR011006">
    <property type="entry name" value="CheY-like_superfamily"/>
</dbReference>
<dbReference type="PANTHER" id="PTHR43047:SF72">
    <property type="entry name" value="OSMOSENSING HISTIDINE PROTEIN KINASE SLN1"/>
    <property type="match status" value="1"/>
</dbReference>
<comment type="caution">
    <text evidence="13">The sequence shown here is derived from an EMBL/GenBank/DDBJ whole genome shotgun (WGS) entry which is preliminary data.</text>
</comment>
<evidence type="ECO:0000256" key="2">
    <source>
        <dbReference type="ARBA" id="ARBA00012438"/>
    </source>
</evidence>
<dbReference type="SUPFAM" id="SSF55785">
    <property type="entry name" value="PYP-like sensor domain (PAS domain)"/>
    <property type="match status" value="1"/>
</dbReference>
<dbReference type="Pfam" id="PF00072">
    <property type="entry name" value="Response_reg"/>
    <property type="match status" value="2"/>
</dbReference>
<evidence type="ECO:0000259" key="12">
    <source>
        <dbReference type="PROSITE" id="PS50113"/>
    </source>
</evidence>
<keyword evidence="8" id="KW-0472">Membrane</keyword>
<dbReference type="GO" id="GO:0000155">
    <property type="term" value="F:phosphorelay sensor kinase activity"/>
    <property type="evidence" value="ECO:0007669"/>
    <property type="project" value="InterPro"/>
</dbReference>
<evidence type="ECO:0000256" key="6">
    <source>
        <dbReference type="ARBA" id="ARBA00023012"/>
    </source>
</evidence>
<reference evidence="13 14" key="1">
    <citation type="submission" date="2020-04" db="EMBL/GenBank/DDBJ databases">
        <title>Draft genome of Pyxidicoccus fallax type strain.</title>
        <authorList>
            <person name="Whitworth D.E."/>
        </authorList>
    </citation>
    <scope>NUCLEOTIDE SEQUENCE [LARGE SCALE GENOMIC DNA]</scope>
    <source>
        <strain evidence="13 14">DSM 14698</strain>
    </source>
</reference>
<dbReference type="Pfam" id="PF00512">
    <property type="entry name" value="HisKA"/>
    <property type="match status" value="1"/>
</dbReference>
<feature type="modified residue" description="4-aspartylphosphate" evidence="7">
    <location>
        <position position="644"/>
    </location>
</feature>
<evidence type="ECO:0000256" key="3">
    <source>
        <dbReference type="ARBA" id="ARBA00022553"/>
    </source>
</evidence>
<sequence length="850" mass="92520">MMKGSRLSKRSVVLAAGALLLLCGLFMTGRPWAVSENDRYRTSLRQLLVASAELEQDVLRARLGLPEVHGSGPSDFAALRARAEALRDFPSFLPDQDRQTLAATLERYLGVLKENEAQLAKSLAAQARGETREANVLVQAMLERSARAEAERLINTYLQLYERTQTRNERSRVAFFLVSLLLGAYVMVVLVRLSRATAELGTLNTDLERRVEERTAALSTTNSELSVSEARKAAILEAAPDGVLLLDGEGRLLELNPAALRTFRLTSAQAVGRDFLSLALPASLPAGARERVAAALEAPAGGATRLESPCLRADGSVFPSELTIARVHGDGPRRFTVFVRDITERKEVERMKNEFISTVSHELRTPLTSIRGSLGLLEGGIMGELPAQALDMVRIARTNTERLIRLINDILDLEKMDAGKLELKLAPLECAELVEATLSGVQGMADTAGVPLRSDVEGAPKVKGDRDRLIQVLTNLVSNAVKFSPRDAPVTVRVREEAGGRVRFSVVDQGPGIPAEKRSRLFGRFQQLDGSDTRSKGGTGLGLAISQAIVEQHGGRIEVESEEGKGSTFTFTLEPLKPASAEAASAVPRDESRYNVLVVTADGELSTLLRGLLSHEGYRVVRAGSLAEAAEVLEASPPDALVVDTQMPDGQALDWVRRLREQPRTRELPVLALSGRSAEGEGVGMPLWVDWMAKPLEETRLLKSLRYAMRQPGQARVLVVDDDAGTRRVLCAQLERLGVQVFEAADGESAVELARETTPDLIVLDVGLPRLDGFEVVDILRQGKGRTTPLIVFTGRELSSMDQRQLTLGITRHLTKARSSEEELVSSVRELLNGLLARREAAAAERKALS</sequence>
<dbReference type="PROSITE" id="PS50112">
    <property type="entry name" value="PAS"/>
    <property type="match status" value="1"/>
</dbReference>
<dbReference type="InterPro" id="IPR035965">
    <property type="entry name" value="PAS-like_dom_sf"/>
</dbReference>
<dbReference type="SUPFAM" id="SSF47384">
    <property type="entry name" value="Homodimeric domain of signal transducing histidine kinase"/>
    <property type="match status" value="1"/>
</dbReference>
<dbReference type="PANTHER" id="PTHR43047">
    <property type="entry name" value="TWO-COMPONENT HISTIDINE PROTEIN KINASE"/>
    <property type="match status" value="1"/>
</dbReference>
<dbReference type="InterPro" id="IPR004358">
    <property type="entry name" value="Sig_transdc_His_kin-like_C"/>
</dbReference>
<evidence type="ECO:0000313" key="14">
    <source>
        <dbReference type="Proteomes" id="UP000518300"/>
    </source>
</evidence>
<dbReference type="SMART" id="SM00387">
    <property type="entry name" value="HATPase_c"/>
    <property type="match status" value="1"/>
</dbReference>
<dbReference type="Pfam" id="PF13426">
    <property type="entry name" value="PAS_9"/>
    <property type="match status" value="1"/>
</dbReference>
<protein>
    <recommendedName>
        <fullName evidence="2">histidine kinase</fullName>
        <ecNumber evidence="2">2.7.13.3</ecNumber>
    </recommendedName>
</protein>
<dbReference type="PRINTS" id="PR00344">
    <property type="entry name" value="BCTRLSENSOR"/>
</dbReference>
<dbReference type="InterPro" id="IPR001789">
    <property type="entry name" value="Sig_transdc_resp-reg_receiver"/>
</dbReference>
<dbReference type="InterPro" id="IPR045812">
    <property type="entry name" value="DAHL"/>
</dbReference>
<dbReference type="Proteomes" id="UP000518300">
    <property type="component" value="Unassembled WGS sequence"/>
</dbReference>
<dbReference type="FunFam" id="1.10.287.130:FF:000001">
    <property type="entry name" value="Two-component sensor histidine kinase"/>
    <property type="match status" value="1"/>
</dbReference>
<evidence type="ECO:0000256" key="7">
    <source>
        <dbReference type="PROSITE-ProRule" id="PRU00169"/>
    </source>
</evidence>
<dbReference type="SMART" id="SM00448">
    <property type="entry name" value="REC"/>
    <property type="match status" value="2"/>
</dbReference>
<dbReference type="EMBL" id="JABBJJ010000474">
    <property type="protein sequence ID" value="NMO22794.1"/>
    <property type="molecule type" value="Genomic_DNA"/>
</dbReference>
<dbReference type="InterPro" id="IPR005467">
    <property type="entry name" value="His_kinase_dom"/>
</dbReference>
<dbReference type="RefSeq" id="WP_169351917.1">
    <property type="nucleotide sequence ID" value="NZ_JABBJJ010000474.1"/>
</dbReference>
<keyword evidence="8" id="KW-0812">Transmembrane</keyword>
<proteinExistence type="predicted"/>
<dbReference type="EC" id="2.7.13.3" evidence="2"/>
<dbReference type="NCBIfam" id="TIGR00229">
    <property type="entry name" value="sensory_box"/>
    <property type="match status" value="1"/>
</dbReference>
<dbReference type="CDD" id="cd17574">
    <property type="entry name" value="REC_OmpR"/>
    <property type="match status" value="1"/>
</dbReference>
<evidence type="ECO:0000256" key="5">
    <source>
        <dbReference type="ARBA" id="ARBA00022777"/>
    </source>
</evidence>
<dbReference type="PROSITE" id="PS50110">
    <property type="entry name" value="RESPONSE_REGULATORY"/>
    <property type="match status" value="2"/>
</dbReference>
<dbReference type="GO" id="GO:0005886">
    <property type="term" value="C:plasma membrane"/>
    <property type="evidence" value="ECO:0007669"/>
    <property type="project" value="TreeGrafter"/>
</dbReference>
<feature type="domain" description="PAC" evidence="12">
    <location>
        <begin position="304"/>
        <end position="354"/>
    </location>
</feature>
<name>A0A848M078_9BACT</name>
<dbReference type="InterPro" id="IPR000700">
    <property type="entry name" value="PAS-assoc_C"/>
</dbReference>
<comment type="catalytic activity">
    <reaction evidence="1">
        <text>ATP + protein L-histidine = ADP + protein N-phospho-L-histidine.</text>
        <dbReference type="EC" id="2.7.13.3"/>
    </reaction>
</comment>
<dbReference type="Gene3D" id="1.10.287.130">
    <property type="match status" value="1"/>
</dbReference>
<feature type="modified residue" description="4-aspartylphosphate" evidence="7">
    <location>
        <position position="765"/>
    </location>
</feature>
<dbReference type="Pfam" id="PF19443">
    <property type="entry name" value="DAHL"/>
    <property type="match status" value="1"/>
</dbReference>
<dbReference type="InterPro" id="IPR036890">
    <property type="entry name" value="HATPase_C_sf"/>
</dbReference>
<keyword evidence="8" id="KW-1133">Transmembrane helix</keyword>
<keyword evidence="4" id="KW-0808">Transferase</keyword>
<dbReference type="InterPro" id="IPR003594">
    <property type="entry name" value="HATPase_dom"/>
</dbReference>
<accession>A0A848M078</accession>
<feature type="domain" description="PAS" evidence="11">
    <location>
        <begin position="228"/>
        <end position="276"/>
    </location>
</feature>
<dbReference type="InterPro" id="IPR036097">
    <property type="entry name" value="HisK_dim/P_sf"/>
</dbReference>
<dbReference type="FunFam" id="3.30.565.10:FF:000010">
    <property type="entry name" value="Sensor histidine kinase RcsC"/>
    <property type="match status" value="1"/>
</dbReference>
<keyword evidence="14" id="KW-1185">Reference proteome</keyword>
<dbReference type="Gene3D" id="3.40.50.2300">
    <property type="match status" value="2"/>
</dbReference>
<evidence type="ECO:0000313" key="13">
    <source>
        <dbReference type="EMBL" id="NMO22794.1"/>
    </source>
</evidence>
<dbReference type="InterPro" id="IPR003661">
    <property type="entry name" value="HisK_dim/P_dom"/>
</dbReference>
<evidence type="ECO:0000256" key="8">
    <source>
        <dbReference type="SAM" id="Phobius"/>
    </source>
</evidence>
<evidence type="ECO:0000259" key="10">
    <source>
        <dbReference type="PROSITE" id="PS50110"/>
    </source>
</evidence>
<feature type="transmembrane region" description="Helical" evidence="8">
    <location>
        <begin position="173"/>
        <end position="193"/>
    </location>
</feature>
<keyword evidence="3 7" id="KW-0597">Phosphoprotein</keyword>
<dbReference type="PROSITE" id="PS50113">
    <property type="entry name" value="PAC"/>
    <property type="match status" value="1"/>
</dbReference>
<dbReference type="SMART" id="SM00388">
    <property type="entry name" value="HisKA"/>
    <property type="match status" value="1"/>
</dbReference>
<dbReference type="Gene3D" id="3.30.565.10">
    <property type="entry name" value="Histidine kinase-like ATPase, C-terminal domain"/>
    <property type="match status" value="1"/>
</dbReference>
<keyword evidence="6" id="KW-0902">Two-component regulatory system</keyword>
<dbReference type="SUPFAM" id="SSF52172">
    <property type="entry name" value="CheY-like"/>
    <property type="match status" value="2"/>
</dbReference>
<evidence type="ECO:0000259" key="11">
    <source>
        <dbReference type="PROSITE" id="PS50112"/>
    </source>
</evidence>
<organism evidence="13 14">
    <name type="scientific">Pyxidicoccus fallax</name>
    <dbReference type="NCBI Taxonomy" id="394095"/>
    <lineage>
        <taxon>Bacteria</taxon>
        <taxon>Pseudomonadati</taxon>
        <taxon>Myxococcota</taxon>
        <taxon>Myxococcia</taxon>
        <taxon>Myxococcales</taxon>
        <taxon>Cystobacterineae</taxon>
        <taxon>Myxococcaceae</taxon>
        <taxon>Pyxidicoccus</taxon>
    </lineage>
</organism>
<evidence type="ECO:0000256" key="1">
    <source>
        <dbReference type="ARBA" id="ARBA00000085"/>
    </source>
</evidence>
<dbReference type="GO" id="GO:0009927">
    <property type="term" value="F:histidine phosphotransfer kinase activity"/>
    <property type="evidence" value="ECO:0007669"/>
    <property type="project" value="TreeGrafter"/>
</dbReference>
<dbReference type="CDD" id="cd16922">
    <property type="entry name" value="HATPase_EvgS-ArcB-TorS-like"/>
    <property type="match status" value="1"/>
</dbReference>
<dbReference type="CDD" id="cd00130">
    <property type="entry name" value="PAS"/>
    <property type="match status" value="1"/>
</dbReference>
<dbReference type="PROSITE" id="PS50109">
    <property type="entry name" value="HIS_KIN"/>
    <property type="match status" value="1"/>
</dbReference>
<evidence type="ECO:0000256" key="4">
    <source>
        <dbReference type="ARBA" id="ARBA00022679"/>
    </source>
</evidence>
<gene>
    <name evidence="13" type="ORF">HG543_49245</name>
</gene>
<dbReference type="InterPro" id="IPR000014">
    <property type="entry name" value="PAS"/>
</dbReference>
<dbReference type="Pfam" id="PF02518">
    <property type="entry name" value="HATPase_c"/>
    <property type="match status" value="1"/>
</dbReference>
<dbReference type="SMART" id="SM00091">
    <property type="entry name" value="PAS"/>
    <property type="match status" value="1"/>
</dbReference>
<dbReference type="CDD" id="cd00082">
    <property type="entry name" value="HisKA"/>
    <property type="match status" value="1"/>
</dbReference>
<evidence type="ECO:0000259" key="9">
    <source>
        <dbReference type="PROSITE" id="PS50109"/>
    </source>
</evidence>